<dbReference type="Gene3D" id="2.60.40.2480">
    <property type="entry name" value="Periplasmic metal-binding protein Tp34-type"/>
    <property type="match status" value="1"/>
</dbReference>
<comment type="caution">
    <text evidence="2">The sequence shown here is derived from an EMBL/GenBank/DDBJ whole genome shotgun (WGS) entry which is preliminary data.</text>
</comment>
<dbReference type="InterPro" id="IPR018470">
    <property type="entry name" value="Metal-bd_Tp34-typ"/>
</dbReference>
<evidence type="ECO:0000313" key="3">
    <source>
        <dbReference type="Proteomes" id="UP001597119"/>
    </source>
</evidence>
<keyword evidence="1" id="KW-0732">Signal</keyword>
<evidence type="ECO:0000256" key="1">
    <source>
        <dbReference type="ARBA" id="ARBA00022729"/>
    </source>
</evidence>
<organism evidence="2 3">
    <name type="scientific">Halorientalis brevis</name>
    <dbReference type="NCBI Taxonomy" id="1126241"/>
    <lineage>
        <taxon>Archaea</taxon>
        <taxon>Methanobacteriati</taxon>
        <taxon>Methanobacteriota</taxon>
        <taxon>Stenosarchaea group</taxon>
        <taxon>Halobacteria</taxon>
        <taxon>Halobacteriales</taxon>
        <taxon>Haloarculaceae</taxon>
        <taxon>Halorientalis</taxon>
    </lineage>
</organism>
<dbReference type="Proteomes" id="UP001597119">
    <property type="component" value="Unassembled WGS sequence"/>
</dbReference>
<sequence length="182" mass="20581">MSGKHTLQPSEEVDERHLELARHEGEAYQRAAKHMVDEVAHTGAMTEVGDYVVGFAQEEAEGLYHVRDGALQWEEPAENQNCHLEVLVAETETGRFLPEMSPRATLTDQEGNQTGPMEVPFVWHPGLLHYGRNFELPGAGTYEITIELDPPAFPRHDEQNGERFDEPIEAHFQNVEIEPGRK</sequence>
<dbReference type="InterPro" id="IPR038482">
    <property type="entry name" value="Tp34-type_sf"/>
</dbReference>
<dbReference type="RefSeq" id="WP_247379138.1">
    <property type="nucleotide sequence ID" value="NZ_JALLGV010000007.1"/>
</dbReference>
<dbReference type="Pfam" id="PF10634">
    <property type="entry name" value="Iron_transport"/>
    <property type="match status" value="1"/>
</dbReference>
<reference evidence="2 3" key="1">
    <citation type="journal article" date="2019" name="Int. J. Syst. Evol. Microbiol.">
        <title>The Global Catalogue of Microorganisms (GCM) 10K type strain sequencing project: providing services to taxonomists for standard genome sequencing and annotation.</title>
        <authorList>
            <consortium name="The Broad Institute Genomics Platform"/>
            <consortium name="The Broad Institute Genome Sequencing Center for Infectious Disease"/>
            <person name="Wu L."/>
            <person name="Ma J."/>
        </authorList>
    </citation>
    <scope>NUCLEOTIDE SEQUENCE [LARGE SCALE GENOMIC DNA]</scope>
    <source>
        <strain evidence="2 3">CGMCC 1.12125</strain>
    </source>
</reference>
<proteinExistence type="predicted"/>
<keyword evidence="3" id="KW-1185">Reference proteome</keyword>
<protein>
    <submittedName>
        <fullName evidence="2">Iron transporter</fullName>
    </submittedName>
</protein>
<gene>
    <name evidence="2" type="ORF">ACFR9U_06940</name>
</gene>
<evidence type="ECO:0000313" key="2">
    <source>
        <dbReference type="EMBL" id="MFD1586714.1"/>
    </source>
</evidence>
<dbReference type="EMBL" id="JBHUDJ010000002">
    <property type="protein sequence ID" value="MFD1586714.1"/>
    <property type="molecule type" value="Genomic_DNA"/>
</dbReference>
<dbReference type="AlphaFoldDB" id="A0ABD6CBG8"/>
<name>A0ABD6CBG8_9EURY</name>
<accession>A0ABD6CBG8</accession>